<gene>
    <name evidence="1" type="ORF">ATPR_1729</name>
</gene>
<dbReference type="AlphaFoldDB" id="F7VED0"/>
<name>F7VED0_9PROT</name>
<accession>F7VED0</accession>
<protein>
    <submittedName>
        <fullName evidence="1">Uncharacterized protein</fullName>
    </submittedName>
</protein>
<evidence type="ECO:0000313" key="1">
    <source>
        <dbReference type="EMBL" id="GAA08725.1"/>
    </source>
</evidence>
<evidence type="ECO:0000313" key="2">
    <source>
        <dbReference type="Proteomes" id="UP000004319"/>
    </source>
</evidence>
<organism evidence="1 2">
    <name type="scientific">Acetobacter tropicalis NBRC 101654</name>
    <dbReference type="NCBI Taxonomy" id="749388"/>
    <lineage>
        <taxon>Bacteria</taxon>
        <taxon>Pseudomonadati</taxon>
        <taxon>Pseudomonadota</taxon>
        <taxon>Alphaproteobacteria</taxon>
        <taxon>Acetobacterales</taxon>
        <taxon>Acetobacteraceae</taxon>
        <taxon>Acetobacter</taxon>
    </lineage>
</organism>
<reference evidence="1 2" key="1">
    <citation type="journal article" date="2011" name="Biochem. Biophys. Res. Commun.">
        <title>Increased number of Arginine-based salt bridges contributes to the thermotolerance of thermotolerant acetic acid bacteria, Acetobacter tropicalis SKU1100.</title>
        <authorList>
            <person name="Matsutani M."/>
            <person name="Hirakawa H."/>
            <person name="Nishikura M."/>
            <person name="Soemphol W."/>
            <person name="Ali I.A.I."/>
            <person name="Yakushi T."/>
            <person name="Matsushita K."/>
        </authorList>
    </citation>
    <scope>NUCLEOTIDE SEQUENCE [LARGE SCALE GENOMIC DNA]</scope>
    <source>
        <strain evidence="1 2">NBRC 101654</strain>
    </source>
</reference>
<comment type="caution">
    <text evidence="1">The sequence shown here is derived from an EMBL/GenBank/DDBJ whole genome shotgun (WGS) entry which is preliminary data.</text>
</comment>
<sequence>MILPQPARNLTSCRPLFGTPCALFLYARKPCGRGDTCAIPHALLLRAQCRPPTALCDRAG</sequence>
<proteinExistence type="predicted"/>
<dbReference type="Proteomes" id="UP000004319">
    <property type="component" value="Unassembled WGS sequence"/>
</dbReference>
<dbReference type="EMBL" id="BABS01000047">
    <property type="protein sequence ID" value="GAA08725.1"/>
    <property type="molecule type" value="Genomic_DNA"/>
</dbReference>